<gene>
    <name evidence="2" type="ORF">HYC85_020981</name>
</gene>
<comment type="caution">
    <text evidence="2">The sequence shown here is derived from an EMBL/GenBank/DDBJ whole genome shotgun (WGS) entry which is preliminary data.</text>
</comment>
<feature type="compositionally biased region" description="Basic residues" evidence="1">
    <location>
        <begin position="112"/>
        <end position="130"/>
    </location>
</feature>
<dbReference type="AlphaFoldDB" id="A0A7J7GK26"/>
<evidence type="ECO:0000256" key="1">
    <source>
        <dbReference type="SAM" id="MobiDB-lite"/>
    </source>
</evidence>
<dbReference type="EMBL" id="JACBKZ010000010">
    <property type="protein sequence ID" value="KAF5939814.1"/>
    <property type="molecule type" value="Genomic_DNA"/>
</dbReference>
<name>A0A7J7GK26_CAMSI</name>
<accession>A0A7J7GK26</accession>
<organism evidence="2 3">
    <name type="scientific">Camellia sinensis</name>
    <name type="common">Tea plant</name>
    <name type="synonym">Thea sinensis</name>
    <dbReference type="NCBI Taxonomy" id="4442"/>
    <lineage>
        <taxon>Eukaryota</taxon>
        <taxon>Viridiplantae</taxon>
        <taxon>Streptophyta</taxon>
        <taxon>Embryophyta</taxon>
        <taxon>Tracheophyta</taxon>
        <taxon>Spermatophyta</taxon>
        <taxon>Magnoliopsida</taxon>
        <taxon>eudicotyledons</taxon>
        <taxon>Gunneridae</taxon>
        <taxon>Pentapetalae</taxon>
        <taxon>asterids</taxon>
        <taxon>Ericales</taxon>
        <taxon>Theaceae</taxon>
        <taxon>Camellia</taxon>
    </lineage>
</organism>
<feature type="region of interest" description="Disordered" evidence="1">
    <location>
        <begin position="1"/>
        <end position="192"/>
    </location>
</feature>
<dbReference type="Proteomes" id="UP000593564">
    <property type="component" value="Unassembled WGS sequence"/>
</dbReference>
<reference evidence="3" key="1">
    <citation type="journal article" date="2020" name="Nat. Commun.">
        <title>Genome assembly of wild tea tree DASZ reveals pedigree and selection history of tea varieties.</title>
        <authorList>
            <person name="Zhang W."/>
            <person name="Zhang Y."/>
            <person name="Qiu H."/>
            <person name="Guo Y."/>
            <person name="Wan H."/>
            <person name="Zhang X."/>
            <person name="Scossa F."/>
            <person name="Alseekh S."/>
            <person name="Zhang Q."/>
            <person name="Wang P."/>
            <person name="Xu L."/>
            <person name="Schmidt M.H."/>
            <person name="Jia X."/>
            <person name="Li D."/>
            <person name="Zhu A."/>
            <person name="Guo F."/>
            <person name="Chen W."/>
            <person name="Ni D."/>
            <person name="Usadel B."/>
            <person name="Fernie A.R."/>
            <person name="Wen W."/>
        </authorList>
    </citation>
    <scope>NUCLEOTIDE SEQUENCE [LARGE SCALE GENOMIC DNA]</scope>
    <source>
        <strain evidence="3">cv. G240</strain>
    </source>
</reference>
<protein>
    <submittedName>
        <fullName evidence="2">Uncharacterized protein</fullName>
    </submittedName>
</protein>
<reference evidence="2 3" key="2">
    <citation type="submission" date="2020-07" db="EMBL/GenBank/DDBJ databases">
        <title>Genome assembly of wild tea tree DASZ reveals pedigree and selection history of tea varieties.</title>
        <authorList>
            <person name="Zhang W."/>
        </authorList>
    </citation>
    <scope>NUCLEOTIDE SEQUENCE [LARGE SCALE GENOMIC DNA]</scope>
    <source>
        <strain evidence="3">cv. G240</strain>
        <tissue evidence="2">Leaf</tissue>
    </source>
</reference>
<sequence>MAPPSPSQAAPLPNSTPPPNKITSGPPPATPPGPPPPLPSSATSSQPSRAAPVPTSPSPPPHHHRRRIFSAAGPNFRRRHPLQEQAHINRSPRDRDLDRVVPVLPFQNRPLGHQRRHPHDRMPLRQRRSLCRTGGGDKSELGSDRPSRPEGSEPLKPEGRIGGAPLADRRGSGTVRFDPRRREPERTHVGVGAVRDSGDVRWWIGGGGWDDASKGGEFAGGEHGWNAVDGEG</sequence>
<feature type="compositionally biased region" description="Pro residues" evidence="1">
    <location>
        <begin position="14"/>
        <end position="39"/>
    </location>
</feature>
<evidence type="ECO:0000313" key="3">
    <source>
        <dbReference type="Proteomes" id="UP000593564"/>
    </source>
</evidence>
<proteinExistence type="predicted"/>
<feature type="compositionally biased region" description="Basic and acidic residues" evidence="1">
    <location>
        <begin position="167"/>
        <end position="188"/>
    </location>
</feature>
<keyword evidence="3" id="KW-1185">Reference proteome</keyword>
<feature type="compositionally biased region" description="Low complexity" evidence="1">
    <location>
        <begin position="40"/>
        <end position="53"/>
    </location>
</feature>
<feature type="compositionally biased region" description="Basic and acidic residues" evidence="1">
    <location>
        <begin position="135"/>
        <end position="159"/>
    </location>
</feature>
<feature type="region of interest" description="Disordered" evidence="1">
    <location>
        <begin position="212"/>
        <end position="232"/>
    </location>
</feature>
<evidence type="ECO:0000313" key="2">
    <source>
        <dbReference type="EMBL" id="KAF5939814.1"/>
    </source>
</evidence>